<dbReference type="Proteomes" id="UP001623348">
    <property type="component" value="Unassembled WGS sequence"/>
</dbReference>
<dbReference type="Gene3D" id="3.30.420.10">
    <property type="entry name" value="Ribonuclease H-like superfamily/Ribonuclease H"/>
    <property type="match status" value="1"/>
</dbReference>
<dbReference type="InterPro" id="IPR036397">
    <property type="entry name" value="RNaseH_sf"/>
</dbReference>
<evidence type="ECO:0000313" key="3">
    <source>
        <dbReference type="EMBL" id="GAB0209951.1"/>
    </source>
</evidence>
<feature type="domain" description="Reverse transcriptase" evidence="2">
    <location>
        <begin position="197"/>
        <end position="278"/>
    </location>
</feature>
<dbReference type="SUPFAM" id="SSF53098">
    <property type="entry name" value="Ribonuclease H-like"/>
    <property type="match status" value="1"/>
</dbReference>
<dbReference type="Pfam" id="PF00075">
    <property type="entry name" value="RNase_H"/>
    <property type="match status" value="1"/>
</dbReference>
<protein>
    <recommendedName>
        <fullName evidence="5">Reverse transcriptase domain-containing protein</fullName>
    </recommendedName>
</protein>
<dbReference type="PANTHER" id="PTHR33332">
    <property type="entry name" value="REVERSE TRANSCRIPTASE DOMAIN-CONTAINING PROTEIN"/>
    <property type="match status" value="1"/>
</dbReference>
<reference evidence="3 4" key="1">
    <citation type="submission" date="2024-06" db="EMBL/GenBank/DDBJ databases">
        <title>The draft genome of Grus japonensis, version 3.</title>
        <authorList>
            <person name="Nabeshima K."/>
            <person name="Suzuki S."/>
            <person name="Onuma M."/>
        </authorList>
    </citation>
    <scope>NUCLEOTIDE SEQUENCE [LARGE SCALE GENOMIC DNA]</scope>
    <source>
        <strain evidence="3 4">451A</strain>
    </source>
</reference>
<dbReference type="EMBL" id="BAAFJT010000321">
    <property type="protein sequence ID" value="GAB0209951.1"/>
    <property type="molecule type" value="Genomic_DNA"/>
</dbReference>
<comment type="caution">
    <text evidence="3">The sequence shown here is derived from an EMBL/GenBank/DDBJ whole genome shotgun (WGS) entry which is preliminary data.</text>
</comment>
<organism evidence="3 4">
    <name type="scientific">Grus japonensis</name>
    <name type="common">Japanese crane</name>
    <name type="synonym">Red-crowned crane</name>
    <dbReference type="NCBI Taxonomy" id="30415"/>
    <lineage>
        <taxon>Eukaryota</taxon>
        <taxon>Metazoa</taxon>
        <taxon>Chordata</taxon>
        <taxon>Craniata</taxon>
        <taxon>Vertebrata</taxon>
        <taxon>Euteleostomi</taxon>
        <taxon>Archelosauria</taxon>
        <taxon>Archosauria</taxon>
        <taxon>Dinosauria</taxon>
        <taxon>Saurischia</taxon>
        <taxon>Theropoda</taxon>
        <taxon>Coelurosauria</taxon>
        <taxon>Aves</taxon>
        <taxon>Neognathae</taxon>
        <taxon>Neoaves</taxon>
        <taxon>Gruiformes</taxon>
        <taxon>Gruidae</taxon>
        <taxon>Grus</taxon>
    </lineage>
</organism>
<evidence type="ECO:0008006" key="5">
    <source>
        <dbReference type="Google" id="ProtNLM"/>
    </source>
</evidence>
<sequence>MMMEQRFHLQPVEDPTLEQVETPKGGCDPVGSPRWNKLLAGPVDPWREEPTPEQETIGSGKLLCVTEATEEDESSQFAEMKAIQVALEIAEREKWPVLYLYTDSWMVANALWGWLQQWRKINWPHRGKPIWAAALWRDIAARVENMAVKAKKEAYQLWKGSQIVIEDYKNLARACRDVVRKAKAQLELKLARGVKNNKKGFFSLLLDKLARYRLDALVGNWLTGHPQRVVINRFYSGWQPVTSGVPQGSILGPMLFNIFINDLDDGIESTLTKFADETKGEHVRRESHLTERPGQAGRVG</sequence>
<gene>
    <name evidence="3" type="ORF">GRJ2_003460800</name>
</gene>
<evidence type="ECO:0000259" key="2">
    <source>
        <dbReference type="Pfam" id="PF00078"/>
    </source>
</evidence>
<dbReference type="Pfam" id="PF00078">
    <property type="entry name" value="RVT_1"/>
    <property type="match status" value="1"/>
</dbReference>
<dbReference type="InterPro" id="IPR000477">
    <property type="entry name" value="RT_dom"/>
</dbReference>
<name>A0ABC9YJ49_GRUJA</name>
<accession>A0ABC9YJ49</accession>
<dbReference type="InterPro" id="IPR002156">
    <property type="entry name" value="RNaseH_domain"/>
</dbReference>
<dbReference type="InterPro" id="IPR012337">
    <property type="entry name" value="RNaseH-like_sf"/>
</dbReference>
<proteinExistence type="predicted"/>
<evidence type="ECO:0000313" key="4">
    <source>
        <dbReference type="Proteomes" id="UP001623348"/>
    </source>
</evidence>
<dbReference type="AlphaFoldDB" id="A0ABC9YJ49"/>
<keyword evidence="4" id="KW-1185">Reference proteome</keyword>
<feature type="domain" description="RNase H type-1" evidence="1">
    <location>
        <begin position="67"/>
        <end position="151"/>
    </location>
</feature>
<evidence type="ECO:0000259" key="1">
    <source>
        <dbReference type="Pfam" id="PF00075"/>
    </source>
</evidence>